<comment type="function">
    <text evidence="2">Decarboxylates L-threonine-O-3-phosphate to yield (R)-1-amino-2-propanol O-2-phosphate, the precursor for the linkage between the nucleotide loop and the corrin ring in cobalamin.</text>
</comment>
<proteinExistence type="predicted"/>
<evidence type="ECO:0000256" key="7">
    <source>
        <dbReference type="ARBA" id="ARBA00023239"/>
    </source>
</evidence>
<comment type="pathway">
    <text evidence="3">Cofactor biosynthesis; adenosylcobalamin biosynthesis.</text>
</comment>
<keyword evidence="6" id="KW-0663">Pyridoxal phosphate</keyword>
<evidence type="ECO:0000256" key="9">
    <source>
        <dbReference type="ARBA" id="ARBA00048531"/>
    </source>
</evidence>
<evidence type="ECO:0000256" key="5">
    <source>
        <dbReference type="ARBA" id="ARBA00022573"/>
    </source>
</evidence>
<dbReference type="CDD" id="cd00609">
    <property type="entry name" value="AAT_like"/>
    <property type="match status" value="1"/>
</dbReference>
<dbReference type="GO" id="GO:0048472">
    <property type="term" value="F:threonine-phosphate decarboxylase activity"/>
    <property type="evidence" value="ECO:0007669"/>
    <property type="project" value="UniProtKB-EC"/>
</dbReference>
<evidence type="ECO:0000256" key="2">
    <source>
        <dbReference type="ARBA" id="ARBA00003444"/>
    </source>
</evidence>
<evidence type="ECO:0000256" key="3">
    <source>
        <dbReference type="ARBA" id="ARBA00004953"/>
    </source>
</evidence>
<dbReference type="GO" id="GO:0030170">
    <property type="term" value="F:pyridoxal phosphate binding"/>
    <property type="evidence" value="ECO:0007669"/>
    <property type="project" value="InterPro"/>
</dbReference>
<dbReference type="EMBL" id="RBXP01000014">
    <property type="protein sequence ID" value="RKT58562.1"/>
    <property type="molecule type" value="Genomic_DNA"/>
</dbReference>
<dbReference type="Gene3D" id="3.90.1150.10">
    <property type="entry name" value="Aspartate Aminotransferase, domain 1"/>
    <property type="match status" value="1"/>
</dbReference>
<dbReference type="InterPro" id="IPR015422">
    <property type="entry name" value="PyrdxlP-dep_Trfase_small"/>
</dbReference>
<evidence type="ECO:0000256" key="1">
    <source>
        <dbReference type="ARBA" id="ARBA00001933"/>
    </source>
</evidence>
<keyword evidence="12" id="KW-1185">Reference proteome</keyword>
<sequence>MLDHGGRLREAAAHYDIPLADWLDLSTGINPQGWPVPPLPAAAWQRLPEDNDGLEATAAAYYGNANLLPVAGSQAAIQWLPALLPRAAVACIAPLYNEHPQAWQRAGHKLRFLQNATLPRALAAATPYVLLCNPNNPTADRHPRELAVDAAAQLKKRGGWLIVDEAFIDATPEHSLTPLAGTADAPNLIVFRSLGKFFGLAGLRVGFLFAAPELLTKMADAIGPWAIAGPSRAAATLALGDSTWQTATRQRLHADGERLRQLLAPLGEVKATPLFATLNAPSTGELHEHLARRAILTRRYATNPLLRFGLPPDEAGWQRLTDALTEWKPACT</sequence>
<comment type="catalytic activity">
    <reaction evidence="9">
        <text>O-phospho-L-threonine + H(+) = (R)-1-aminopropan-2-yl phosphate + CO2</text>
        <dbReference type="Rhea" id="RHEA:11492"/>
        <dbReference type="ChEBI" id="CHEBI:15378"/>
        <dbReference type="ChEBI" id="CHEBI:16526"/>
        <dbReference type="ChEBI" id="CHEBI:58563"/>
        <dbReference type="ChEBI" id="CHEBI:58675"/>
        <dbReference type="EC" id="4.1.1.81"/>
    </reaction>
</comment>
<dbReference type="PANTHER" id="PTHR42885:SF1">
    <property type="entry name" value="THREONINE-PHOSPHATE DECARBOXYLASE"/>
    <property type="match status" value="1"/>
</dbReference>
<dbReference type="SUPFAM" id="SSF53383">
    <property type="entry name" value="PLP-dependent transferases"/>
    <property type="match status" value="1"/>
</dbReference>
<dbReference type="RefSeq" id="WP_121457941.1">
    <property type="nucleotide sequence ID" value="NZ_RBXP01000014.1"/>
</dbReference>
<evidence type="ECO:0000256" key="8">
    <source>
        <dbReference type="ARBA" id="ARBA00029996"/>
    </source>
</evidence>
<comment type="cofactor">
    <cofactor evidence="1">
        <name>pyridoxal 5'-phosphate</name>
        <dbReference type="ChEBI" id="CHEBI:597326"/>
    </cofactor>
</comment>
<evidence type="ECO:0000313" key="11">
    <source>
        <dbReference type="EMBL" id="RKT58562.1"/>
    </source>
</evidence>
<feature type="domain" description="Aminotransferase class I/classII large" evidence="10">
    <location>
        <begin position="54"/>
        <end position="266"/>
    </location>
</feature>
<dbReference type="OrthoDB" id="9799304at2"/>
<comment type="caution">
    <text evidence="11">The sequence shown here is derived from an EMBL/GenBank/DDBJ whole genome shotgun (WGS) entry which is preliminary data.</text>
</comment>
<dbReference type="PROSITE" id="PS00105">
    <property type="entry name" value="AA_TRANSFER_CLASS_1"/>
    <property type="match status" value="1"/>
</dbReference>
<dbReference type="InterPro" id="IPR015424">
    <property type="entry name" value="PyrdxlP-dep_Trfase"/>
</dbReference>
<dbReference type="Proteomes" id="UP000270626">
    <property type="component" value="Unassembled WGS sequence"/>
</dbReference>
<protein>
    <recommendedName>
        <fullName evidence="4">threonine-phosphate decarboxylase</fullName>
        <ecNumber evidence="4">4.1.1.81</ecNumber>
    </recommendedName>
    <alternativeName>
        <fullName evidence="8">L-threonine-O-3-phosphate decarboxylase</fullName>
    </alternativeName>
</protein>
<name>A0A495WA49_9RHOO</name>
<evidence type="ECO:0000256" key="4">
    <source>
        <dbReference type="ARBA" id="ARBA00012285"/>
    </source>
</evidence>
<dbReference type="UniPathway" id="UPA00148"/>
<dbReference type="PANTHER" id="PTHR42885">
    <property type="entry name" value="HISTIDINOL-PHOSPHATE AMINOTRANSFERASE-RELATED"/>
    <property type="match status" value="1"/>
</dbReference>
<dbReference type="Pfam" id="PF00155">
    <property type="entry name" value="Aminotran_1_2"/>
    <property type="match status" value="1"/>
</dbReference>
<dbReference type="Gene3D" id="3.40.640.10">
    <property type="entry name" value="Type I PLP-dependent aspartate aminotransferase-like (Major domain)"/>
    <property type="match status" value="1"/>
</dbReference>
<dbReference type="AlphaFoldDB" id="A0A495WA49"/>
<dbReference type="InterPro" id="IPR004838">
    <property type="entry name" value="NHTrfase_class1_PyrdxlP-BS"/>
</dbReference>
<keyword evidence="7" id="KW-0456">Lyase</keyword>
<accession>A0A495WA49</accession>
<dbReference type="GO" id="GO:0009236">
    <property type="term" value="P:cobalamin biosynthetic process"/>
    <property type="evidence" value="ECO:0007669"/>
    <property type="project" value="UniProtKB-UniPathway"/>
</dbReference>
<evidence type="ECO:0000259" key="10">
    <source>
        <dbReference type="Pfam" id="PF00155"/>
    </source>
</evidence>
<dbReference type="InterPro" id="IPR004839">
    <property type="entry name" value="Aminotransferase_I/II_large"/>
</dbReference>
<dbReference type="NCBIfam" id="TIGR01140">
    <property type="entry name" value="L_thr_O3P_dcar"/>
    <property type="match status" value="1"/>
</dbReference>
<evidence type="ECO:0000256" key="6">
    <source>
        <dbReference type="ARBA" id="ARBA00022898"/>
    </source>
</evidence>
<organism evidence="11 12">
    <name type="scientific">Azonexus fungiphilus</name>
    <dbReference type="NCBI Taxonomy" id="146940"/>
    <lineage>
        <taxon>Bacteria</taxon>
        <taxon>Pseudomonadati</taxon>
        <taxon>Pseudomonadota</taxon>
        <taxon>Betaproteobacteria</taxon>
        <taxon>Rhodocyclales</taxon>
        <taxon>Azonexaceae</taxon>
        <taxon>Azonexus</taxon>
    </lineage>
</organism>
<dbReference type="EC" id="4.1.1.81" evidence="4"/>
<dbReference type="InterPro" id="IPR015421">
    <property type="entry name" value="PyrdxlP-dep_Trfase_major"/>
</dbReference>
<evidence type="ECO:0000313" key="12">
    <source>
        <dbReference type="Proteomes" id="UP000270626"/>
    </source>
</evidence>
<reference evidence="11 12" key="1">
    <citation type="submission" date="2018-10" db="EMBL/GenBank/DDBJ databases">
        <title>Genomic Encyclopedia of Type Strains, Phase IV (KMG-IV): sequencing the most valuable type-strain genomes for metagenomic binning, comparative biology and taxonomic classification.</title>
        <authorList>
            <person name="Goeker M."/>
        </authorList>
    </citation>
    <scope>NUCLEOTIDE SEQUENCE [LARGE SCALE GENOMIC DNA]</scope>
    <source>
        <strain evidence="11 12">DSM 23841</strain>
    </source>
</reference>
<keyword evidence="5" id="KW-0169">Cobalamin biosynthesis</keyword>
<gene>
    <name evidence="11" type="ORF">DFR40_1581</name>
</gene>
<dbReference type="InterPro" id="IPR005860">
    <property type="entry name" value="CobD"/>
</dbReference>